<evidence type="ECO:0000313" key="3">
    <source>
        <dbReference type="Proteomes" id="UP000245956"/>
    </source>
</evidence>
<sequence length="269" mass="30111">MFALSRVIITQEPGISDFCQCRFIAGVINVRDVPSPTYLLRSSASPLFNCSASLADINCWRRTVTCSRVQASSSPLSKALHSSAPHCRGIPVSPFRSAAQPHPRLLVWRVWSCLHDTFTALQRTYLYSAFCYLAASRRSAASSPFDMNNKSAAENSAATGSQAVDETQLKEAMQRLKLLHIKSRLLRDTIPRMIEPLVQKQPSPDAMFSSFVKAATDAQTEVKEFADLMRDEESKKALAMADKSREENPFGIKPWAHKDHPDWFDMDKN</sequence>
<feature type="region of interest" description="Disordered" evidence="1">
    <location>
        <begin position="236"/>
        <end position="269"/>
    </location>
</feature>
<feature type="compositionally biased region" description="Basic and acidic residues" evidence="1">
    <location>
        <begin position="256"/>
        <end position="269"/>
    </location>
</feature>
<gene>
    <name evidence="2" type="ORF">PCL_03606</name>
</gene>
<evidence type="ECO:0000313" key="2">
    <source>
        <dbReference type="EMBL" id="PWI76412.1"/>
    </source>
</evidence>
<feature type="region of interest" description="Disordered" evidence="1">
    <location>
        <begin position="144"/>
        <end position="163"/>
    </location>
</feature>
<feature type="compositionally biased region" description="Basic and acidic residues" evidence="1">
    <location>
        <begin position="236"/>
        <end position="248"/>
    </location>
</feature>
<comment type="caution">
    <text evidence="2">The sequence shown here is derived from an EMBL/GenBank/DDBJ whole genome shotgun (WGS) entry which is preliminary data.</text>
</comment>
<dbReference type="EMBL" id="LCWV01000001">
    <property type="protein sequence ID" value="PWI76412.1"/>
    <property type="molecule type" value="Genomic_DNA"/>
</dbReference>
<dbReference type="AlphaFoldDB" id="A0A2U3EPI9"/>
<evidence type="ECO:0000256" key="1">
    <source>
        <dbReference type="SAM" id="MobiDB-lite"/>
    </source>
</evidence>
<organism evidence="2 3">
    <name type="scientific">Purpureocillium lilacinum</name>
    <name type="common">Paecilomyces lilacinus</name>
    <dbReference type="NCBI Taxonomy" id="33203"/>
    <lineage>
        <taxon>Eukaryota</taxon>
        <taxon>Fungi</taxon>
        <taxon>Dikarya</taxon>
        <taxon>Ascomycota</taxon>
        <taxon>Pezizomycotina</taxon>
        <taxon>Sordariomycetes</taxon>
        <taxon>Hypocreomycetidae</taxon>
        <taxon>Hypocreales</taxon>
        <taxon>Ophiocordycipitaceae</taxon>
        <taxon>Purpureocillium</taxon>
    </lineage>
</organism>
<protein>
    <submittedName>
        <fullName evidence="2">Uncharacterized protein</fullName>
    </submittedName>
</protein>
<proteinExistence type="predicted"/>
<feature type="compositionally biased region" description="Polar residues" evidence="1">
    <location>
        <begin position="145"/>
        <end position="163"/>
    </location>
</feature>
<accession>A0A2U3EPI9</accession>
<name>A0A2U3EPI9_PURLI</name>
<dbReference type="Proteomes" id="UP000245956">
    <property type="component" value="Unassembled WGS sequence"/>
</dbReference>
<reference evidence="2 3" key="1">
    <citation type="journal article" date="2016" name="Front. Microbiol.">
        <title>Genome and transcriptome sequences reveal the specific parasitism of the nematophagous Purpureocillium lilacinum 36-1.</title>
        <authorList>
            <person name="Xie J."/>
            <person name="Li S."/>
            <person name="Mo C."/>
            <person name="Xiao X."/>
            <person name="Peng D."/>
            <person name="Wang G."/>
            <person name="Xiao Y."/>
        </authorList>
    </citation>
    <scope>NUCLEOTIDE SEQUENCE [LARGE SCALE GENOMIC DNA]</scope>
    <source>
        <strain evidence="2 3">36-1</strain>
    </source>
</reference>